<protein>
    <recommendedName>
        <fullName evidence="4">Phosphatase</fullName>
    </recommendedName>
</protein>
<dbReference type="RefSeq" id="WP_264542262.1">
    <property type="nucleotide sequence ID" value="NZ_BAABIP010000017.1"/>
</dbReference>
<dbReference type="EMBL" id="BAABIP010000017">
    <property type="protein sequence ID" value="GAA4769684.1"/>
    <property type="molecule type" value="Genomic_DNA"/>
</dbReference>
<evidence type="ECO:0000313" key="2">
    <source>
        <dbReference type="EMBL" id="GAA4769684.1"/>
    </source>
</evidence>
<gene>
    <name evidence="2" type="ORF">GCM10023230_19670</name>
</gene>
<reference evidence="3" key="1">
    <citation type="journal article" date="2019" name="Int. J. Syst. Evol. Microbiol.">
        <title>The Global Catalogue of Microorganisms (GCM) 10K type strain sequencing project: providing services to taxonomists for standard genome sequencing and annotation.</title>
        <authorList>
            <consortium name="The Broad Institute Genomics Platform"/>
            <consortium name="The Broad Institute Genome Sequencing Center for Infectious Disease"/>
            <person name="Wu L."/>
            <person name="Ma J."/>
        </authorList>
    </citation>
    <scope>NUCLEOTIDE SEQUENCE [LARGE SCALE GENOMIC DNA]</scope>
    <source>
        <strain evidence="3">JCM 18198</strain>
    </source>
</reference>
<dbReference type="Proteomes" id="UP001500141">
    <property type="component" value="Unassembled WGS sequence"/>
</dbReference>
<sequence length="482" mass="52743">MKTLNVLMSAALLGSFIACNSNDDNATNNESTNPVELKSHSKTPILISKKAGFENLEIYSILSSEDKLVNSPDFVYGSMADGNGLLKNADGTYSLMNNIEAHYSVARITFDKTFKPVKGEYVLNATATANTAMCSGTLVTPEEHGFGPLFLSGGEWDGNSKNVFATDPFKNANFAGTGKTLPALGQWDVENAVPLGKDAYSNKTVILIGDDTSNDSTPKGQLGMYVGNRGDLENGKLYGLKVISSGINFEMDMQEGTSYDVSFVEYNEKTYNEIETESATKGIMGFSRVEDIDYRKGSAENNREFYFAVTGRKKTGLIGKGTAYGRIYKVVLDANNPLIGKITCVLDGDKLTGKAKQFHSPDNLVATKDYLYIQEDPNGYPDTADKTHYAYLYQYNLKTGVLKVVLECDQVTAETKGYGPKTTAWEFTGMVDISDKIGIEGSFLIITQNHSWTNPNFFDPKAVTSTTYKEGSTLYLVKGLER</sequence>
<evidence type="ECO:0000256" key="1">
    <source>
        <dbReference type="SAM" id="SignalP"/>
    </source>
</evidence>
<keyword evidence="3" id="KW-1185">Reference proteome</keyword>
<name>A0ABP8ZZH6_9FLAO</name>
<evidence type="ECO:0008006" key="4">
    <source>
        <dbReference type="Google" id="ProtNLM"/>
    </source>
</evidence>
<comment type="caution">
    <text evidence="2">The sequence shown here is derived from an EMBL/GenBank/DDBJ whole genome shotgun (WGS) entry which is preliminary data.</text>
</comment>
<evidence type="ECO:0000313" key="3">
    <source>
        <dbReference type="Proteomes" id="UP001500141"/>
    </source>
</evidence>
<proteinExistence type="predicted"/>
<feature type="signal peptide" evidence="1">
    <location>
        <begin position="1"/>
        <end position="26"/>
    </location>
</feature>
<keyword evidence="1" id="KW-0732">Signal</keyword>
<dbReference type="PROSITE" id="PS51257">
    <property type="entry name" value="PROKAR_LIPOPROTEIN"/>
    <property type="match status" value="1"/>
</dbReference>
<organism evidence="2 3">
    <name type="scientific">Flavobacterium hankyongi</name>
    <dbReference type="NCBI Taxonomy" id="1176532"/>
    <lineage>
        <taxon>Bacteria</taxon>
        <taxon>Pseudomonadati</taxon>
        <taxon>Bacteroidota</taxon>
        <taxon>Flavobacteriia</taxon>
        <taxon>Flavobacteriales</taxon>
        <taxon>Flavobacteriaceae</taxon>
        <taxon>Flavobacterium</taxon>
    </lineage>
</organism>
<accession>A0ABP8ZZH6</accession>
<feature type="chain" id="PRO_5046261472" description="Phosphatase" evidence="1">
    <location>
        <begin position="27"/>
        <end position="482"/>
    </location>
</feature>